<organism evidence="2 3">
    <name type="scientific">Maritalea myrionectae</name>
    <dbReference type="NCBI Taxonomy" id="454601"/>
    <lineage>
        <taxon>Bacteria</taxon>
        <taxon>Pseudomonadati</taxon>
        <taxon>Pseudomonadota</taxon>
        <taxon>Alphaproteobacteria</taxon>
        <taxon>Hyphomicrobiales</taxon>
        <taxon>Devosiaceae</taxon>
        <taxon>Maritalea</taxon>
    </lineage>
</organism>
<keyword evidence="1" id="KW-0732">Signal</keyword>
<evidence type="ECO:0000313" key="3">
    <source>
        <dbReference type="Proteomes" id="UP000258927"/>
    </source>
</evidence>
<protein>
    <submittedName>
        <fullName evidence="2">Uncharacterized protein</fullName>
    </submittedName>
</protein>
<evidence type="ECO:0000256" key="1">
    <source>
        <dbReference type="SAM" id="SignalP"/>
    </source>
</evidence>
<feature type="chain" id="PRO_5015309868" evidence="1">
    <location>
        <begin position="21"/>
        <end position="398"/>
    </location>
</feature>
<gene>
    <name evidence="2" type="ORF">MXMO3_01341</name>
</gene>
<sequence>MRHFILGLFLSLGLAGGAHGQAAQPSELSAILAEQGVSGGLDYAAEQENSARKSFMLGALHTLDAVQYMLHSRYENYSGRLPLVPGGQTVLRVNPNSEFDPAFIEIGLTGALERLAEAERALADISEDEFALTIDLNDVWFDVDKDGVRAPDESMGMFMAGFFEMRRAADVELPIVQFDRADAQWLLAYTRVMQGMAEMVLSVDPTSAIKKVTDGSTRMRELGILERDPIFGDENIIDTIAIIVTALHGQPEVARTQKALTHFQGMIAANKEFWRLVALEEDDQAEWLPNPNQSSAFGVPVTKEVADGWQDVLAELDAVLAGEALVPFWRIEGRDNTQVGININKLLTNPGDFDLLLMVHGAAFAPFMEKGRVVDTDVMQRFSRMTGGQAGMFALWFN</sequence>
<dbReference type="RefSeq" id="WP_117395355.1">
    <property type="nucleotide sequence ID" value="NZ_CP021330.1"/>
</dbReference>
<reference evidence="2 3" key="1">
    <citation type="submission" date="2017-05" db="EMBL/GenBank/DDBJ databases">
        <title>Genome Analysis of Maritalea myrionectae HL2708#5.</title>
        <authorList>
            <consortium name="Cotde Inc.-PKNU"/>
            <person name="Jang D."/>
            <person name="Oh H.-M."/>
        </authorList>
    </citation>
    <scope>NUCLEOTIDE SEQUENCE [LARGE SCALE GENOMIC DNA]</scope>
    <source>
        <strain evidence="2 3">HL2708#5</strain>
    </source>
</reference>
<accession>A0A2R4MCY4</accession>
<dbReference type="AlphaFoldDB" id="A0A2R4MCY4"/>
<dbReference type="EMBL" id="CP021330">
    <property type="protein sequence ID" value="AVX03872.1"/>
    <property type="molecule type" value="Genomic_DNA"/>
</dbReference>
<proteinExistence type="predicted"/>
<name>A0A2R4MCY4_9HYPH</name>
<feature type="signal peptide" evidence="1">
    <location>
        <begin position="1"/>
        <end position="20"/>
    </location>
</feature>
<dbReference type="Proteomes" id="UP000258927">
    <property type="component" value="Chromosome"/>
</dbReference>
<keyword evidence="3" id="KW-1185">Reference proteome</keyword>
<dbReference type="STRING" id="1122213.GCA_000423365_01454"/>
<evidence type="ECO:0000313" key="2">
    <source>
        <dbReference type="EMBL" id="AVX03872.1"/>
    </source>
</evidence>
<dbReference type="KEGG" id="mmyr:MXMO3_01341"/>